<dbReference type="Proteomes" id="UP000594342">
    <property type="component" value="Unassembled WGS sequence"/>
</dbReference>
<evidence type="ECO:0000313" key="2">
    <source>
        <dbReference type="Proteomes" id="UP000594342"/>
    </source>
</evidence>
<keyword evidence="2" id="KW-1185">Reference proteome</keyword>
<organism evidence="1 2">
    <name type="scientific">Yasminevirus sp. GU-2018</name>
    <dbReference type="NCBI Taxonomy" id="2420051"/>
    <lineage>
        <taxon>Viruses</taxon>
        <taxon>Varidnaviria</taxon>
        <taxon>Bamfordvirae</taxon>
        <taxon>Nucleocytoviricota</taxon>
        <taxon>Megaviricetes</taxon>
        <taxon>Imitervirales</taxon>
        <taxon>Mimiviridae</taxon>
        <taxon>Klosneuvirinae</taxon>
        <taxon>Yasminevirus</taxon>
        <taxon>Yasminevirus saudimassiliense</taxon>
    </lineage>
</organism>
<protein>
    <submittedName>
        <fullName evidence="1">Uncharacterized protein</fullName>
    </submittedName>
</protein>
<reference evidence="1 2" key="1">
    <citation type="submission" date="2018-10" db="EMBL/GenBank/DDBJ databases">
        <authorList>
            <consortium name="IHU Genomes"/>
        </authorList>
    </citation>
    <scope>NUCLEOTIDE SEQUENCE [LARGE SCALE GENOMIC DNA]</scope>
    <source>
        <strain evidence="1 2">A1</strain>
    </source>
</reference>
<gene>
    <name evidence="1" type="ORF">YASMINEVIRUS_11</name>
</gene>
<evidence type="ECO:0000313" key="1">
    <source>
        <dbReference type="EMBL" id="VBB17549.1"/>
    </source>
</evidence>
<comment type="caution">
    <text evidence="1">The sequence shown here is derived from an EMBL/GenBank/DDBJ whole genome shotgun (WGS) entry which is preliminary data.</text>
</comment>
<name>A0A5K0U6H7_9VIRU</name>
<proteinExistence type="predicted"/>
<sequence length="181" mass="20959">MAHNIICDFTKYQTITVYKVIGDEDCLSDYVRKHSTPTTSDWSGIYFQFSIDHALRSLFYRTDQGYEKMRLVEITFKGLDVFKLTGDIFIDGSVSDVEKSTVVKDTLSIDKQKKLVESVKGALMIEELKNDFELIVPIHMILDNKVSCDEVVLKEYKIEKSLTVYERNLDQPGEWRIVKVK</sequence>
<dbReference type="EMBL" id="UPSH01000001">
    <property type="protein sequence ID" value="VBB17549.1"/>
    <property type="molecule type" value="Genomic_DNA"/>
</dbReference>
<accession>A0A5K0U6H7</accession>